<dbReference type="NCBIfam" id="TIGR01191">
    <property type="entry name" value="ccmC"/>
    <property type="match status" value="1"/>
</dbReference>
<dbReference type="InterPro" id="IPR003557">
    <property type="entry name" value="Cyt_c_biogenesis_CcmC"/>
</dbReference>
<dbReference type="InterPro" id="IPR002541">
    <property type="entry name" value="Cyt_c_assembly"/>
</dbReference>
<comment type="similarity">
    <text evidence="3 9">Belongs to the CcmC/CycZ/HelC family.</text>
</comment>
<evidence type="ECO:0000256" key="2">
    <source>
        <dbReference type="ARBA" id="ARBA00004141"/>
    </source>
</evidence>
<dbReference type="PANTHER" id="PTHR30071">
    <property type="entry name" value="HEME EXPORTER PROTEIN C"/>
    <property type="match status" value="1"/>
</dbReference>
<feature type="transmembrane region" description="Helical" evidence="9">
    <location>
        <begin position="162"/>
        <end position="182"/>
    </location>
</feature>
<evidence type="ECO:0000259" key="10">
    <source>
        <dbReference type="Pfam" id="PF01578"/>
    </source>
</evidence>
<evidence type="ECO:0000256" key="3">
    <source>
        <dbReference type="ARBA" id="ARBA00005840"/>
    </source>
</evidence>
<keyword evidence="6 9" id="KW-0201">Cytochrome c-type biogenesis</keyword>
<dbReference type="PRINTS" id="PR01386">
    <property type="entry name" value="CCMCBIOGNSIS"/>
</dbReference>
<evidence type="ECO:0000313" key="13">
    <source>
        <dbReference type="Proteomes" id="UP000051276"/>
    </source>
</evidence>
<dbReference type="PANTHER" id="PTHR30071:SF1">
    <property type="entry name" value="CYTOCHROME B_B6 PROTEIN-RELATED"/>
    <property type="match status" value="1"/>
</dbReference>
<keyword evidence="9" id="KW-0997">Cell inner membrane</keyword>
<evidence type="ECO:0000256" key="9">
    <source>
        <dbReference type="RuleBase" id="RU364092"/>
    </source>
</evidence>
<evidence type="ECO:0000256" key="7">
    <source>
        <dbReference type="ARBA" id="ARBA00022989"/>
    </source>
</evidence>
<accession>A0A0T5Z6W1</accession>
<feature type="transmembrane region" description="Helical" evidence="9">
    <location>
        <begin position="65"/>
        <end position="85"/>
    </location>
</feature>
<keyword evidence="5 9" id="KW-0812">Transmembrane</keyword>
<gene>
    <name evidence="9" type="primary">ccmC</name>
    <name evidence="11" type="ORF">Ga0074115_14411</name>
    <name evidence="12" type="ORF">Ga0076813_13824</name>
</gene>
<evidence type="ECO:0000256" key="8">
    <source>
        <dbReference type="ARBA" id="ARBA00023136"/>
    </source>
</evidence>
<dbReference type="RefSeq" id="WP_005959821.1">
    <property type="nucleotide sequence ID" value="NZ_KQ556966.1"/>
</dbReference>
<dbReference type="Pfam" id="PF01578">
    <property type="entry name" value="Cytochrom_C_asm"/>
    <property type="match status" value="1"/>
</dbReference>
<feature type="transmembrane region" description="Helical" evidence="9">
    <location>
        <begin position="92"/>
        <end position="114"/>
    </location>
</feature>
<keyword evidence="9" id="KW-0813">Transport</keyword>
<name>A0A0T5Z6W1_9GAMM</name>
<comment type="function">
    <text evidence="1 9">Required for the export of heme to the periplasm for the biogenesis of c-type cytochromes.</text>
</comment>
<dbReference type="GO" id="GO:0017004">
    <property type="term" value="P:cytochrome complex assembly"/>
    <property type="evidence" value="ECO:0007669"/>
    <property type="project" value="UniProtKB-KW"/>
</dbReference>
<evidence type="ECO:0000313" key="14">
    <source>
        <dbReference type="Proteomes" id="UP000051634"/>
    </source>
</evidence>
<dbReference type="PATRIC" id="fig|54398.3.peg.2994"/>
<feature type="transmembrane region" description="Helical" evidence="9">
    <location>
        <begin position="134"/>
        <end position="150"/>
    </location>
</feature>
<dbReference type="GO" id="GO:0020037">
    <property type="term" value="F:heme binding"/>
    <property type="evidence" value="ECO:0007669"/>
    <property type="project" value="InterPro"/>
</dbReference>
<evidence type="ECO:0000256" key="5">
    <source>
        <dbReference type="ARBA" id="ARBA00022692"/>
    </source>
</evidence>
<evidence type="ECO:0000313" key="11">
    <source>
        <dbReference type="EMBL" id="KRT56402.1"/>
    </source>
</evidence>
<dbReference type="InterPro" id="IPR045062">
    <property type="entry name" value="Cyt_c_biogenesis_CcsA/CcmC"/>
</dbReference>
<proteinExistence type="inferred from homology"/>
<reference evidence="13 14" key="1">
    <citation type="submission" date="2015-11" db="EMBL/GenBank/DDBJ databases">
        <title>The genome of Candidatus Endoriftia persephone in Ridgeia piscesae and population structure of the North Eastern Pacific vestimentiferan symbionts.</title>
        <authorList>
            <person name="Perez M."/>
            <person name="Juniper K.S."/>
        </authorList>
    </citation>
    <scope>NUCLEOTIDE SEQUENCE [LARGE SCALE GENOMIC DNA]</scope>
    <source>
        <strain evidence="12">Ind10</strain>
        <strain evidence="11">Ind11</strain>
    </source>
</reference>
<evidence type="ECO:0000256" key="4">
    <source>
        <dbReference type="ARBA" id="ARBA00016463"/>
    </source>
</evidence>
<dbReference type="Proteomes" id="UP000051634">
    <property type="component" value="Unassembled WGS sequence"/>
</dbReference>
<dbReference type="GO" id="GO:0015232">
    <property type="term" value="F:heme transmembrane transporter activity"/>
    <property type="evidence" value="ECO:0007669"/>
    <property type="project" value="InterPro"/>
</dbReference>
<dbReference type="Proteomes" id="UP000051276">
    <property type="component" value="Unassembled WGS sequence"/>
</dbReference>
<keyword evidence="14" id="KW-1185">Reference proteome</keyword>
<dbReference type="EMBL" id="LDXT01000053">
    <property type="protein sequence ID" value="KRT56402.1"/>
    <property type="molecule type" value="Genomic_DNA"/>
</dbReference>
<comment type="caution">
    <text evidence="12">The sequence shown here is derived from an EMBL/GenBank/DDBJ whole genome shotgun (WGS) entry which is preliminary data.</text>
</comment>
<protein>
    <recommendedName>
        <fullName evidence="4 9">Heme exporter protein C</fullName>
    </recommendedName>
    <alternativeName>
        <fullName evidence="9">Cytochrome c-type biogenesis protein</fullName>
    </alternativeName>
</protein>
<dbReference type="OrthoDB" id="9778550at2"/>
<keyword evidence="7 9" id="KW-1133">Transmembrane helix</keyword>
<feature type="domain" description="Cytochrome c assembly protein" evidence="10">
    <location>
        <begin position="26"/>
        <end position="185"/>
    </location>
</feature>
<feature type="transmembrane region" description="Helical" evidence="9">
    <location>
        <begin position="202"/>
        <end position="222"/>
    </location>
</feature>
<dbReference type="EMBL" id="LMXI01000312">
    <property type="protein sequence ID" value="KRT58576.1"/>
    <property type="molecule type" value="Genomic_DNA"/>
</dbReference>
<organism evidence="12 13">
    <name type="scientific">endosymbiont of Ridgeia piscesae</name>
    <dbReference type="NCBI Taxonomy" id="54398"/>
    <lineage>
        <taxon>Bacteria</taxon>
        <taxon>Pseudomonadati</taxon>
        <taxon>Pseudomonadota</taxon>
        <taxon>Gammaproteobacteria</taxon>
        <taxon>sulfur-oxidizing symbionts</taxon>
    </lineage>
</organism>
<evidence type="ECO:0000256" key="6">
    <source>
        <dbReference type="ARBA" id="ARBA00022748"/>
    </source>
</evidence>
<dbReference type="STRING" id="54398.Ga0074115_14411"/>
<feature type="transmembrane region" description="Helical" evidence="9">
    <location>
        <begin position="23"/>
        <end position="45"/>
    </location>
</feature>
<evidence type="ECO:0000256" key="1">
    <source>
        <dbReference type="ARBA" id="ARBA00002442"/>
    </source>
</evidence>
<keyword evidence="8 9" id="KW-0472">Membrane</keyword>
<keyword evidence="9" id="KW-1003">Cell membrane</keyword>
<comment type="subcellular location">
    <subcellularLocation>
        <location evidence="9">Cell inner membrane</location>
    </subcellularLocation>
    <subcellularLocation>
        <location evidence="2">Membrane</location>
        <topology evidence="2">Multi-pass membrane protein</topology>
    </subcellularLocation>
</comment>
<sequence>MIVRFFHQMGSPRYFYNVAGKMIPWFAVSFLLTLLAGLYYGLFVAPADYQQGESYRIMYIHVPAAWMSMFIYIVMAVGGLISLVWRIKMTEIIIISSAGIGASFTFLALVTGSLWGKPMWGAWWVWDARLTSELLLLFLYLGIIALYSAIEDKRVAARAISILALVGVVNIPIIHFSVEWWNTLHQTSSVTMSGKSAMSTSMLIPLLIMSISFKLYYGAVVLMRARAEILERERNTRWVRELVEAEVK</sequence>
<evidence type="ECO:0000313" key="12">
    <source>
        <dbReference type="EMBL" id="KRT58576.1"/>
    </source>
</evidence>
<dbReference type="AlphaFoldDB" id="A0A0T5Z6W1"/>
<dbReference type="GO" id="GO:0005886">
    <property type="term" value="C:plasma membrane"/>
    <property type="evidence" value="ECO:0007669"/>
    <property type="project" value="UniProtKB-SubCell"/>
</dbReference>